<dbReference type="eggNOG" id="ENOG502S0KU">
    <property type="taxonomic scope" value="Eukaryota"/>
</dbReference>
<evidence type="ECO:0000313" key="3">
    <source>
        <dbReference type="Proteomes" id="UP000008063"/>
    </source>
</evidence>
<evidence type="ECO:0000256" key="1">
    <source>
        <dbReference type="SAM" id="MobiDB-lite"/>
    </source>
</evidence>
<dbReference type="AlphaFoldDB" id="F8PRC0"/>
<organism evidence="3">
    <name type="scientific">Serpula lacrymans var. lacrymans (strain S7.3)</name>
    <name type="common">Dry rot fungus</name>
    <dbReference type="NCBI Taxonomy" id="936435"/>
    <lineage>
        <taxon>Eukaryota</taxon>
        <taxon>Fungi</taxon>
        <taxon>Dikarya</taxon>
        <taxon>Basidiomycota</taxon>
        <taxon>Agaricomycotina</taxon>
        <taxon>Agaricomycetes</taxon>
        <taxon>Agaricomycetidae</taxon>
        <taxon>Boletales</taxon>
        <taxon>Coniophorineae</taxon>
        <taxon>Serpulaceae</taxon>
        <taxon>Serpula</taxon>
    </lineage>
</organism>
<proteinExistence type="predicted"/>
<dbReference type="HOGENOM" id="CLU_966960_0_0_1"/>
<sequence>MSSSVDLDINEFMKFDDPSLFDDNVSVSDNLGLNINPHAVPQQVPGTDGQMDALPHYVGDAGVEPNAYPATHIAPTPDLVGWPDSRTVHSVCPADLEGLPPSMITHPWAPPPPETLDETHYSIALRAYCMLNEDIPPRQTTEGHTKETFNVYESETELDQASHNPVAHPDRSDAVLGGAQSEDVPPIDIEPPLSEGGALAPAAAYATDTCNEDHVSSTINATEVTTANGSHAQHTCQASHSDFNQDGFTSAGTPPTNNVAGPASQEDISFNYDYSATQHACQTSTCTP</sequence>
<keyword evidence="3" id="KW-1185">Reference proteome</keyword>
<feature type="compositionally biased region" description="Polar residues" evidence="1">
    <location>
        <begin position="245"/>
        <end position="259"/>
    </location>
</feature>
<protein>
    <submittedName>
        <fullName evidence="2">Uncharacterized protein</fullName>
    </submittedName>
</protein>
<reference evidence="3" key="1">
    <citation type="journal article" date="2011" name="Science">
        <title>The plant cell wall-decomposing machinery underlies the functional diversity of forest fungi.</title>
        <authorList>
            <person name="Eastwood D.C."/>
            <person name="Floudas D."/>
            <person name="Binder M."/>
            <person name="Majcherczyk A."/>
            <person name="Schneider P."/>
            <person name="Aerts A."/>
            <person name="Asiegbu F.O."/>
            <person name="Baker S.E."/>
            <person name="Barry K."/>
            <person name="Bendiksby M."/>
            <person name="Blumentritt M."/>
            <person name="Coutinho P.M."/>
            <person name="Cullen D."/>
            <person name="de Vries R.P."/>
            <person name="Gathman A."/>
            <person name="Goodell B."/>
            <person name="Henrissat B."/>
            <person name="Ihrmark K."/>
            <person name="Kauserud H."/>
            <person name="Kohler A."/>
            <person name="LaButti K."/>
            <person name="Lapidus A."/>
            <person name="Lavin J.L."/>
            <person name="Lee Y.-H."/>
            <person name="Lindquist E."/>
            <person name="Lilly W."/>
            <person name="Lucas S."/>
            <person name="Morin E."/>
            <person name="Murat C."/>
            <person name="Oguiza J.A."/>
            <person name="Park J."/>
            <person name="Pisabarro A.G."/>
            <person name="Riley R."/>
            <person name="Rosling A."/>
            <person name="Salamov A."/>
            <person name="Schmidt O."/>
            <person name="Schmutz J."/>
            <person name="Skrede I."/>
            <person name="Stenlid J."/>
            <person name="Wiebenga A."/>
            <person name="Xie X."/>
            <person name="Kuees U."/>
            <person name="Hibbett D.S."/>
            <person name="Hoffmeister D."/>
            <person name="Hoegberg N."/>
            <person name="Martin F."/>
            <person name="Grigoriev I.V."/>
            <person name="Watkinson S.C."/>
        </authorList>
    </citation>
    <scope>NUCLEOTIDE SEQUENCE [LARGE SCALE GENOMIC DNA]</scope>
    <source>
        <strain evidence="3">strain S7.3</strain>
    </source>
</reference>
<evidence type="ECO:0000313" key="2">
    <source>
        <dbReference type="EMBL" id="EGO00543.1"/>
    </source>
</evidence>
<accession>F8PRC0</accession>
<gene>
    <name evidence="2" type="ORF">SERLA73DRAFT_71561</name>
</gene>
<feature type="region of interest" description="Disordered" evidence="1">
    <location>
        <begin position="245"/>
        <end position="264"/>
    </location>
</feature>
<dbReference type="Proteomes" id="UP000008063">
    <property type="component" value="Unassembled WGS sequence"/>
</dbReference>
<dbReference type="EMBL" id="GL945478">
    <property type="protein sequence ID" value="EGO00543.1"/>
    <property type="molecule type" value="Genomic_DNA"/>
</dbReference>
<name>F8PRC0_SERL3</name>
<dbReference type="InParanoid" id="F8PRC0"/>